<name>A0A433A1H6_9FUNG</name>
<dbReference type="AlphaFoldDB" id="A0A433A1H6"/>
<feature type="domain" description="F-box" evidence="1">
    <location>
        <begin position="4"/>
        <end position="43"/>
    </location>
</feature>
<proteinExistence type="predicted"/>
<reference evidence="2 3" key="1">
    <citation type="journal article" date="2018" name="New Phytol.">
        <title>Phylogenomics of Endogonaceae and evolution of mycorrhizas within Mucoromycota.</title>
        <authorList>
            <person name="Chang Y."/>
            <person name="Desiro A."/>
            <person name="Na H."/>
            <person name="Sandor L."/>
            <person name="Lipzen A."/>
            <person name="Clum A."/>
            <person name="Barry K."/>
            <person name="Grigoriev I.V."/>
            <person name="Martin F.M."/>
            <person name="Stajich J.E."/>
            <person name="Smith M.E."/>
            <person name="Bonito G."/>
            <person name="Spatafora J.W."/>
        </authorList>
    </citation>
    <scope>NUCLEOTIDE SEQUENCE [LARGE SCALE GENOMIC DNA]</scope>
    <source>
        <strain evidence="2 3">GMNB39</strain>
    </source>
</reference>
<sequence>MALFDDIPNEILVRILMNVDDIRNILHCERVCHCFADIVQDDHFKACWLETKFGARKALGSTIFNTLNAGLKIPLNFGQGSNVYQSLELEDAGILS</sequence>
<dbReference type="EMBL" id="RBNI01020730">
    <property type="protein sequence ID" value="RUO96537.1"/>
    <property type="molecule type" value="Genomic_DNA"/>
</dbReference>
<dbReference type="SUPFAM" id="SSF81383">
    <property type="entry name" value="F-box domain"/>
    <property type="match status" value="1"/>
</dbReference>
<dbReference type="InterPro" id="IPR001810">
    <property type="entry name" value="F-box_dom"/>
</dbReference>
<evidence type="ECO:0000259" key="1">
    <source>
        <dbReference type="Pfam" id="PF12937"/>
    </source>
</evidence>
<keyword evidence="3" id="KW-1185">Reference proteome</keyword>
<dbReference type="Pfam" id="PF12937">
    <property type="entry name" value="F-box-like"/>
    <property type="match status" value="1"/>
</dbReference>
<dbReference type="InterPro" id="IPR036047">
    <property type="entry name" value="F-box-like_dom_sf"/>
</dbReference>
<protein>
    <recommendedName>
        <fullName evidence="1">F-box domain-containing protein</fullName>
    </recommendedName>
</protein>
<dbReference type="Proteomes" id="UP000268093">
    <property type="component" value="Unassembled WGS sequence"/>
</dbReference>
<evidence type="ECO:0000313" key="3">
    <source>
        <dbReference type="Proteomes" id="UP000268093"/>
    </source>
</evidence>
<evidence type="ECO:0000313" key="2">
    <source>
        <dbReference type="EMBL" id="RUO96537.1"/>
    </source>
</evidence>
<organism evidence="2 3">
    <name type="scientific">Jimgerdemannia flammicorona</name>
    <dbReference type="NCBI Taxonomy" id="994334"/>
    <lineage>
        <taxon>Eukaryota</taxon>
        <taxon>Fungi</taxon>
        <taxon>Fungi incertae sedis</taxon>
        <taxon>Mucoromycota</taxon>
        <taxon>Mucoromycotina</taxon>
        <taxon>Endogonomycetes</taxon>
        <taxon>Endogonales</taxon>
        <taxon>Endogonaceae</taxon>
        <taxon>Jimgerdemannia</taxon>
    </lineage>
</organism>
<dbReference type="Gene3D" id="1.20.1280.50">
    <property type="match status" value="1"/>
</dbReference>
<comment type="caution">
    <text evidence="2">The sequence shown here is derived from an EMBL/GenBank/DDBJ whole genome shotgun (WGS) entry which is preliminary data.</text>
</comment>
<accession>A0A433A1H6</accession>
<gene>
    <name evidence="2" type="ORF">BC936DRAFT_141868</name>
</gene>